<organism evidence="1 2">
    <name type="scientific">Pyropia yezoensis</name>
    <name type="common">Susabi-nori</name>
    <name type="synonym">Porphyra yezoensis</name>
    <dbReference type="NCBI Taxonomy" id="2788"/>
    <lineage>
        <taxon>Eukaryota</taxon>
        <taxon>Rhodophyta</taxon>
        <taxon>Bangiophyceae</taxon>
        <taxon>Bangiales</taxon>
        <taxon>Bangiaceae</taxon>
        <taxon>Pyropia</taxon>
    </lineage>
</organism>
<accession>A0ACC3BQX4</accession>
<evidence type="ECO:0000313" key="1">
    <source>
        <dbReference type="EMBL" id="KAK1860242.1"/>
    </source>
</evidence>
<dbReference type="EMBL" id="CM020618">
    <property type="protein sequence ID" value="KAK1860242.1"/>
    <property type="molecule type" value="Genomic_DNA"/>
</dbReference>
<dbReference type="Proteomes" id="UP000798662">
    <property type="component" value="Chromosome 1"/>
</dbReference>
<comment type="caution">
    <text evidence="1">The sequence shown here is derived from an EMBL/GenBank/DDBJ whole genome shotgun (WGS) entry which is preliminary data.</text>
</comment>
<evidence type="ECO:0000313" key="2">
    <source>
        <dbReference type="Proteomes" id="UP000798662"/>
    </source>
</evidence>
<name>A0ACC3BQX4_PYRYE</name>
<gene>
    <name evidence="1" type="ORF">I4F81_002831</name>
</gene>
<sequence>MAGFGRRSSLAGRPALQQRVVLSLLAALAVAVVVVMRAVFRGSGSGSGDGGGSGSGGGGGTGVLLPTGSNEEVAAFVSQLAARSPGLSAAVTAALNGGVPVAAAGAGAAQALPPPPPERRRRRLIVDVGANSGNSYTDLRDHWVGLTIEGSMADYEVFLLEPNPVFRPYITKLMAAEHAAAGKEFITYMPVAGGTTNGTLPFHIDPSMPLAGKFTEDDGYGSGGSSLLGGMPAVDPSNPANPNLRSGAAVAGSPPDVVSVQSIDLAAWLAREVAPEDELHLKIDVEGFEYALMQRLLPRGLLCLADHLYMELHSGMLDQSTDVSLHGMREHEATIFWALQGCEKKVEFHPWA</sequence>
<keyword evidence="2" id="KW-1185">Reference proteome</keyword>
<reference evidence="1" key="1">
    <citation type="submission" date="2019-11" db="EMBL/GenBank/DDBJ databases">
        <title>Nori genome reveals adaptations in red seaweeds to the harsh intertidal environment.</title>
        <authorList>
            <person name="Wang D."/>
            <person name="Mao Y."/>
        </authorList>
    </citation>
    <scope>NUCLEOTIDE SEQUENCE</scope>
    <source>
        <tissue evidence="1">Gametophyte</tissue>
    </source>
</reference>
<protein>
    <submittedName>
        <fullName evidence="1">Uncharacterized protein</fullName>
    </submittedName>
</protein>
<proteinExistence type="predicted"/>